<dbReference type="Proteomes" id="UP000266861">
    <property type="component" value="Unassembled WGS sequence"/>
</dbReference>
<sequence length="1017" mass="118418">MKKNNDLEMMYPIRIGMKTQIELNGKNFIMRILKGNNYQSGYTCQCDSNSSEIEDNLTNAITSIYRQIFKTQTKISGSIVMGFDKESIISKLLYNIEFHPYSISIESKLSIMVFGLDISKNESWMGAGEGCQLSQWNDEEIMNDLYEYHLKRRTIANVNWLQLFKEWESWGNIFEINTVLVRLYLKNHKFSDQEMQAWNSMLKAVGCTNITPFNNDISMYKFWTRSSNPEIDKETLNNLYNSGFLNPYPSNIRNSVKIFWESFKDSLVINKKGSNGIRRILSIIAHKFSYEELQDKLGVSPTTINMARKYATLNGPGGQQIDKPKIIRNLPLSKEIENQFQAFFSDKSNVTMSSYKVDPKTNQPILYLLDQKESLWKRFSEIYPNGMKRTTFMTRIEDGPYRYREDLGGLCSIYAEYGYEIFDNLAKIIKLHVENNLVQNKLLQDVEQIRRHIKREYVRELKVKNNGHIEHDKCIDHCLPFVFGECTETHIIRCNQCSKLYLFFDELESIIKEKQLLENKKEKLFHYLAHQARKTYLNTQVRANLLKLDRDGAILIVDYKMRILPKSARKTKSEFFDKKGWTLHSILIYTKQESDEKLNIVAFDHWSTDTKQDAWFTASSLHAVFDTMSNKPKWIILISDNGPHYHNKKQLLENKKEKLFHYLAHQARKTYLNTQVRANLLKLDRDGAILIVDYKMRILPKSARKTKSEFFDKKGWTLHSILIYTKQESDEKLNIVAFDHWSTDTKQDAWFTASSLHAVFDTMSNKPKWIILISDNGPHYHNSEMMLIMTHWKDWYDIEVRGWIFLEAGEAKTAIDSHHAQIAHSIKRYIRIGFEIKEGNDIENVIKDLCGYIQARTLPNIGNYINYSPAQIEKISKSEIIRPNPTMSTPTISQSTWTIPISNFDTNSKHKKIDTSSNKILMQNNEGNINTEENFIIDTEFQLASGWALKANQKFGKRGGVKMSKKIITLLQGFFHAGNANKSDRYTAHDMLSELNDMAIEGELNPEIIPKVETIEN</sequence>
<gene>
    <name evidence="1" type="ORF">Glove_105g11</name>
</gene>
<accession>A0A397JCI7</accession>
<dbReference type="OrthoDB" id="2438612at2759"/>
<comment type="caution">
    <text evidence="1">The sequence shown here is derived from an EMBL/GenBank/DDBJ whole genome shotgun (WGS) entry which is preliminary data.</text>
</comment>
<keyword evidence="2" id="KW-1185">Reference proteome</keyword>
<reference evidence="1 2" key="1">
    <citation type="submission" date="2018-08" db="EMBL/GenBank/DDBJ databases">
        <title>Genome and evolution of the arbuscular mycorrhizal fungus Diversispora epigaea (formerly Glomus versiforme) and its bacterial endosymbionts.</title>
        <authorList>
            <person name="Sun X."/>
            <person name="Fei Z."/>
            <person name="Harrison M."/>
        </authorList>
    </citation>
    <scope>NUCLEOTIDE SEQUENCE [LARGE SCALE GENOMIC DNA]</scope>
    <source>
        <strain evidence="1 2">IT104</strain>
    </source>
</reference>
<evidence type="ECO:0000313" key="2">
    <source>
        <dbReference type="Proteomes" id="UP000266861"/>
    </source>
</evidence>
<evidence type="ECO:0000313" key="1">
    <source>
        <dbReference type="EMBL" id="RHZ82683.1"/>
    </source>
</evidence>
<dbReference type="EMBL" id="PQFF01000098">
    <property type="protein sequence ID" value="RHZ82683.1"/>
    <property type="molecule type" value="Genomic_DNA"/>
</dbReference>
<protein>
    <submittedName>
        <fullName evidence="1">Uncharacterized protein</fullName>
    </submittedName>
</protein>
<proteinExistence type="predicted"/>
<dbReference type="AlphaFoldDB" id="A0A397JCI7"/>
<organism evidence="1 2">
    <name type="scientific">Diversispora epigaea</name>
    <dbReference type="NCBI Taxonomy" id="1348612"/>
    <lineage>
        <taxon>Eukaryota</taxon>
        <taxon>Fungi</taxon>
        <taxon>Fungi incertae sedis</taxon>
        <taxon>Mucoromycota</taxon>
        <taxon>Glomeromycotina</taxon>
        <taxon>Glomeromycetes</taxon>
        <taxon>Diversisporales</taxon>
        <taxon>Diversisporaceae</taxon>
        <taxon>Diversispora</taxon>
    </lineage>
</organism>
<name>A0A397JCI7_9GLOM</name>